<feature type="active site" description="Charge relay system" evidence="7">
    <location>
        <position position="216"/>
    </location>
</feature>
<keyword evidence="6" id="KW-0119">Carbohydrate metabolism</keyword>
<feature type="compositionally biased region" description="Low complexity" evidence="9">
    <location>
        <begin position="39"/>
        <end position="49"/>
    </location>
</feature>
<dbReference type="PROSITE" id="PS51318">
    <property type="entry name" value="TAT"/>
    <property type="match status" value="1"/>
</dbReference>
<evidence type="ECO:0000256" key="9">
    <source>
        <dbReference type="SAM" id="MobiDB-lite"/>
    </source>
</evidence>
<dbReference type="Proteomes" id="UP001261125">
    <property type="component" value="Unassembled WGS sequence"/>
</dbReference>
<dbReference type="InterPro" id="IPR003961">
    <property type="entry name" value="FN3_dom"/>
</dbReference>
<keyword evidence="3 7" id="KW-0378">Hydrolase</keyword>
<feature type="region of interest" description="Disordered" evidence="9">
    <location>
        <begin position="127"/>
        <end position="148"/>
    </location>
</feature>
<dbReference type="SUPFAM" id="SSF52743">
    <property type="entry name" value="Subtilisin-like"/>
    <property type="match status" value="1"/>
</dbReference>
<dbReference type="RefSeq" id="WP_316003016.1">
    <property type="nucleotide sequence ID" value="NZ_JAWDIT010000001.1"/>
</dbReference>
<dbReference type="InterPro" id="IPR022398">
    <property type="entry name" value="Peptidase_S8_His-AS"/>
</dbReference>
<comment type="similarity">
    <text evidence="1 7 8">Belongs to the peptidase S8 family.</text>
</comment>
<feature type="domain" description="Fibronectin type-III" evidence="10">
    <location>
        <begin position="423"/>
        <end position="517"/>
    </location>
</feature>
<dbReference type="InterPro" id="IPR050131">
    <property type="entry name" value="Peptidase_S8_subtilisin-like"/>
</dbReference>
<dbReference type="PROSITE" id="PS00138">
    <property type="entry name" value="SUBTILASE_SER"/>
    <property type="match status" value="1"/>
</dbReference>
<dbReference type="InterPro" id="IPR013783">
    <property type="entry name" value="Ig-like_fold"/>
</dbReference>
<sequence length="517" mass="53008">MSIPPRRRWLLASLAAVAVVLGLVGAAQLPLPPTPAPERPSAAPAEQPSTPAAPDAPTFAEQLPVPPGASPEERHRIELTYSLVEIPDDRLADLRAVAAGAIGAQSIEGTTLVAVPADQVDAVRTAFPDSPITPNQEVTTTADQTPTPSWGLDAVDSPDASQDQHYLSDTTGAGTTVYVVDSGIQSTHPDFGGRVDAVNGHTEVDDGNGTEDCNGHGTHVAGTVGSTTYGVAKATRLVPVRVLGCDGKGTGLGFLYGLIWIYNNHSGTKSVVTMSLSTSVNATIDKYIQRGVDRGYVMTSAAGNDAVDACTSSPAHAPNGITVGAIERPRKIAWYSNVGSCVTLFAPGSDITSTWIGSTTNTISGTSMATPHVAGLAARLLQEHPTWKPAQVKAALTSTPGASGNLTGLPDGTANIFAAIRGVPRVLTVTATRATGGETLSWTVNDIGTLTSFAITVTDTTTGRVYRVDVAGATRSTDFLDVLPGHSYTVSVGASGTLPTGVAVTSDPVTAAFTAPS</sequence>
<dbReference type="InterPro" id="IPR023827">
    <property type="entry name" value="Peptidase_S8_Asp-AS"/>
</dbReference>
<evidence type="ECO:0000256" key="5">
    <source>
        <dbReference type="ARBA" id="ARBA00023295"/>
    </source>
</evidence>
<feature type="active site" description="Charge relay system" evidence="7">
    <location>
        <position position="181"/>
    </location>
</feature>
<dbReference type="PRINTS" id="PR00723">
    <property type="entry name" value="SUBTILISIN"/>
</dbReference>
<feature type="active site" description="Charge relay system" evidence="7">
    <location>
        <position position="367"/>
    </location>
</feature>
<dbReference type="PROSITE" id="PS50853">
    <property type="entry name" value="FN3"/>
    <property type="match status" value="1"/>
</dbReference>
<dbReference type="EMBL" id="JAWDIT010000001">
    <property type="protein sequence ID" value="MDU0344074.1"/>
    <property type="molecule type" value="Genomic_DNA"/>
</dbReference>
<protein>
    <submittedName>
        <fullName evidence="11">S8 family serine peptidase</fullName>
    </submittedName>
</protein>
<evidence type="ECO:0000313" key="11">
    <source>
        <dbReference type="EMBL" id="MDU0344074.1"/>
    </source>
</evidence>
<organism evidence="11 12">
    <name type="scientific">Microbacterium phycohabitans</name>
    <dbReference type="NCBI Taxonomy" id="3075993"/>
    <lineage>
        <taxon>Bacteria</taxon>
        <taxon>Bacillati</taxon>
        <taxon>Actinomycetota</taxon>
        <taxon>Actinomycetes</taxon>
        <taxon>Micrococcales</taxon>
        <taxon>Microbacteriaceae</taxon>
        <taxon>Microbacterium</taxon>
    </lineage>
</organism>
<dbReference type="Pfam" id="PF00082">
    <property type="entry name" value="Peptidase_S8"/>
    <property type="match status" value="1"/>
</dbReference>
<evidence type="ECO:0000256" key="2">
    <source>
        <dbReference type="ARBA" id="ARBA00022670"/>
    </source>
</evidence>
<dbReference type="InterPro" id="IPR006311">
    <property type="entry name" value="TAT_signal"/>
</dbReference>
<proteinExistence type="inferred from homology"/>
<keyword evidence="5" id="KW-0326">Glycosidase</keyword>
<gene>
    <name evidence="11" type="ORF">RWH44_00035</name>
</gene>
<dbReference type="InterPro" id="IPR015500">
    <property type="entry name" value="Peptidase_S8_subtilisin-rel"/>
</dbReference>
<dbReference type="InterPro" id="IPR036116">
    <property type="entry name" value="FN3_sf"/>
</dbReference>
<keyword evidence="4 7" id="KW-0720">Serine protease</keyword>
<dbReference type="PROSITE" id="PS00136">
    <property type="entry name" value="SUBTILASE_ASP"/>
    <property type="match status" value="1"/>
</dbReference>
<evidence type="ECO:0000259" key="10">
    <source>
        <dbReference type="PROSITE" id="PS50853"/>
    </source>
</evidence>
<evidence type="ECO:0000256" key="4">
    <source>
        <dbReference type="ARBA" id="ARBA00022825"/>
    </source>
</evidence>
<evidence type="ECO:0000313" key="12">
    <source>
        <dbReference type="Proteomes" id="UP001261125"/>
    </source>
</evidence>
<feature type="region of interest" description="Disordered" evidence="9">
    <location>
        <begin position="29"/>
        <end position="73"/>
    </location>
</feature>
<keyword evidence="12" id="KW-1185">Reference proteome</keyword>
<dbReference type="PANTHER" id="PTHR43806">
    <property type="entry name" value="PEPTIDASE S8"/>
    <property type="match status" value="1"/>
</dbReference>
<dbReference type="Gene3D" id="2.60.40.10">
    <property type="entry name" value="Immunoglobulins"/>
    <property type="match status" value="1"/>
</dbReference>
<dbReference type="InterPro" id="IPR036852">
    <property type="entry name" value="Peptidase_S8/S53_dom_sf"/>
</dbReference>
<name>A0ABU3SH82_9MICO</name>
<accession>A0ABU3SH82</accession>
<dbReference type="PROSITE" id="PS51892">
    <property type="entry name" value="SUBTILASE"/>
    <property type="match status" value="1"/>
</dbReference>
<evidence type="ECO:0000256" key="3">
    <source>
        <dbReference type="ARBA" id="ARBA00022801"/>
    </source>
</evidence>
<keyword evidence="6" id="KW-0624">Polysaccharide degradation</keyword>
<dbReference type="InterPro" id="IPR000209">
    <property type="entry name" value="Peptidase_S8/S53_dom"/>
</dbReference>
<dbReference type="InterPro" id="IPR023828">
    <property type="entry name" value="Peptidase_S8_Ser-AS"/>
</dbReference>
<reference evidence="11 12" key="1">
    <citation type="submission" date="2023-09" db="EMBL/GenBank/DDBJ databases">
        <title>Microbacterium fusihabitans sp. nov., Microbacterium phycihabitans sp. nov., and Microbacterium cervinum sp. nov., isolated from dried seaweeds of beach.</title>
        <authorList>
            <person name="Lee S.D."/>
        </authorList>
    </citation>
    <scope>NUCLEOTIDE SEQUENCE [LARGE SCALE GENOMIC DNA]</scope>
    <source>
        <strain evidence="11 12">KSW2-29</strain>
    </source>
</reference>
<evidence type="ECO:0000256" key="6">
    <source>
        <dbReference type="ARBA" id="ARBA00023326"/>
    </source>
</evidence>
<evidence type="ECO:0000256" key="7">
    <source>
        <dbReference type="PROSITE-ProRule" id="PRU01240"/>
    </source>
</evidence>
<keyword evidence="2 7" id="KW-0645">Protease</keyword>
<evidence type="ECO:0000256" key="8">
    <source>
        <dbReference type="RuleBase" id="RU003355"/>
    </source>
</evidence>
<dbReference type="Gene3D" id="3.40.50.200">
    <property type="entry name" value="Peptidase S8/S53 domain"/>
    <property type="match status" value="1"/>
</dbReference>
<evidence type="ECO:0000256" key="1">
    <source>
        <dbReference type="ARBA" id="ARBA00011073"/>
    </source>
</evidence>
<dbReference type="PANTHER" id="PTHR43806:SF11">
    <property type="entry name" value="CEREVISIN-RELATED"/>
    <property type="match status" value="1"/>
</dbReference>
<dbReference type="InterPro" id="IPR034193">
    <property type="entry name" value="PCSK9_ProteinaseK-like"/>
</dbReference>
<feature type="compositionally biased region" description="Polar residues" evidence="9">
    <location>
        <begin position="132"/>
        <end position="148"/>
    </location>
</feature>
<comment type="caution">
    <text evidence="11">The sequence shown here is derived from an EMBL/GenBank/DDBJ whole genome shotgun (WGS) entry which is preliminary data.</text>
</comment>
<dbReference type="CDD" id="cd04077">
    <property type="entry name" value="Peptidases_S8_PCSK9_ProteinaseK_like"/>
    <property type="match status" value="1"/>
</dbReference>
<dbReference type="SUPFAM" id="SSF49265">
    <property type="entry name" value="Fibronectin type III"/>
    <property type="match status" value="1"/>
</dbReference>
<dbReference type="PROSITE" id="PS00137">
    <property type="entry name" value="SUBTILASE_HIS"/>
    <property type="match status" value="1"/>
</dbReference>